<feature type="transmembrane region" description="Helical" evidence="5">
    <location>
        <begin position="488"/>
        <end position="509"/>
    </location>
</feature>
<dbReference type="InterPro" id="IPR036259">
    <property type="entry name" value="MFS_trans_sf"/>
</dbReference>
<keyword evidence="4 5" id="KW-0472">Membrane</keyword>
<evidence type="ECO:0000256" key="1">
    <source>
        <dbReference type="ARBA" id="ARBA00004141"/>
    </source>
</evidence>
<feature type="transmembrane region" description="Helical" evidence="5">
    <location>
        <begin position="392"/>
        <end position="410"/>
    </location>
</feature>
<dbReference type="Gene3D" id="1.20.1250.20">
    <property type="entry name" value="MFS general substrate transporter like domains"/>
    <property type="match status" value="1"/>
</dbReference>
<evidence type="ECO:0000256" key="4">
    <source>
        <dbReference type="ARBA" id="ARBA00023136"/>
    </source>
</evidence>
<evidence type="ECO:0000313" key="8">
    <source>
        <dbReference type="Proteomes" id="UP001153618"/>
    </source>
</evidence>
<dbReference type="PANTHER" id="PTHR23502">
    <property type="entry name" value="MAJOR FACILITATOR SUPERFAMILY"/>
    <property type="match status" value="1"/>
</dbReference>
<gene>
    <name evidence="7" type="ORF">POLS_LOCUS6414</name>
</gene>
<evidence type="ECO:0000256" key="5">
    <source>
        <dbReference type="SAM" id="Phobius"/>
    </source>
</evidence>
<dbReference type="AlphaFoldDB" id="A0A9W4HY59"/>
<evidence type="ECO:0000259" key="6">
    <source>
        <dbReference type="PROSITE" id="PS50850"/>
    </source>
</evidence>
<feature type="transmembrane region" description="Helical" evidence="5">
    <location>
        <begin position="353"/>
        <end position="371"/>
    </location>
</feature>
<accession>A0A9W4HY59</accession>
<keyword evidence="8" id="KW-1185">Reference proteome</keyword>
<feature type="transmembrane region" description="Helical" evidence="5">
    <location>
        <begin position="315"/>
        <end position="333"/>
    </location>
</feature>
<dbReference type="GO" id="GO:0016020">
    <property type="term" value="C:membrane"/>
    <property type="evidence" value="ECO:0007669"/>
    <property type="project" value="UniProtKB-SubCell"/>
</dbReference>
<dbReference type="Proteomes" id="UP001153618">
    <property type="component" value="Unassembled WGS sequence"/>
</dbReference>
<dbReference type="Pfam" id="PF07690">
    <property type="entry name" value="MFS_1"/>
    <property type="match status" value="1"/>
</dbReference>
<reference evidence="7" key="1">
    <citation type="submission" date="2021-07" db="EMBL/GenBank/DDBJ databases">
        <authorList>
            <person name="Branca A.L. A."/>
        </authorList>
    </citation>
    <scope>NUCLEOTIDE SEQUENCE</scope>
</reference>
<keyword evidence="2 5" id="KW-0812">Transmembrane</keyword>
<comment type="caution">
    <text evidence="7">The sequence shown here is derived from an EMBL/GenBank/DDBJ whole genome shotgun (WGS) entry which is preliminary data.</text>
</comment>
<dbReference type="PROSITE" id="PS50850">
    <property type="entry name" value="MFS"/>
    <property type="match status" value="1"/>
</dbReference>
<feature type="transmembrane region" description="Helical" evidence="5">
    <location>
        <begin position="450"/>
        <end position="468"/>
    </location>
</feature>
<evidence type="ECO:0000313" key="7">
    <source>
        <dbReference type="EMBL" id="CAG8163210.1"/>
    </source>
</evidence>
<feature type="transmembrane region" description="Helical" evidence="5">
    <location>
        <begin position="175"/>
        <end position="196"/>
    </location>
</feature>
<feature type="transmembrane region" description="Helical" evidence="5">
    <location>
        <begin position="119"/>
        <end position="139"/>
    </location>
</feature>
<feature type="transmembrane region" description="Helical" evidence="5">
    <location>
        <begin position="85"/>
        <end position="107"/>
    </location>
</feature>
<evidence type="ECO:0000256" key="3">
    <source>
        <dbReference type="ARBA" id="ARBA00022989"/>
    </source>
</evidence>
<evidence type="ECO:0000256" key="2">
    <source>
        <dbReference type="ARBA" id="ARBA00022692"/>
    </source>
</evidence>
<feature type="transmembrane region" description="Helical" evidence="5">
    <location>
        <begin position="151"/>
        <end position="169"/>
    </location>
</feature>
<feature type="domain" description="Major facilitator superfamily (MFS) profile" evidence="6">
    <location>
        <begin position="85"/>
        <end position="512"/>
    </location>
</feature>
<feature type="transmembrane region" description="Helical" evidence="5">
    <location>
        <begin position="416"/>
        <end position="438"/>
    </location>
</feature>
<dbReference type="GO" id="GO:0022857">
    <property type="term" value="F:transmembrane transporter activity"/>
    <property type="evidence" value="ECO:0007669"/>
    <property type="project" value="InterPro"/>
</dbReference>
<name>A0A9W4HY59_PENOL</name>
<organism evidence="7 8">
    <name type="scientific">Penicillium olsonii</name>
    <dbReference type="NCBI Taxonomy" id="99116"/>
    <lineage>
        <taxon>Eukaryota</taxon>
        <taxon>Fungi</taxon>
        <taxon>Dikarya</taxon>
        <taxon>Ascomycota</taxon>
        <taxon>Pezizomycotina</taxon>
        <taxon>Eurotiomycetes</taxon>
        <taxon>Eurotiomycetidae</taxon>
        <taxon>Eurotiales</taxon>
        <taxon>Aspergillaceae</taxon>
        <taxon>Penicillium</taxon>
    </lineage>
</organism>
<protein>
    <recommendedName>
        <fullName evidence="6">Major facilitator superfamily (MFS) profile domain-containing protein</fullName>
    </recommendedName>
</protein>
<keyword evidence="3 5" id="KW-1133">Transmembrane helix</keyword>
<dbReference type="PANTHER" id="PTHR23502:SF157">
    <property type="entry name" value="MAJOR FACILITATOR SUPERFAMILY (MFS) PROFILE DOMAIN-CONTAINING PROTEIN-RELATED"/>
    <property type="match status" value="1"/>
</dbReference>
<dbReference type="SUPFAM" id="SSF103473">
    <property type="entry name" value="MFS general substrate transporter"/>
    <property type="match status" value="1"/>
</dbReference>
<dbReference type="InterPro" id="IPR011701">
    <property type="entry name" value="MFS"/>
</dbReference>
<dbReference type="InterPro" id="IPR020846">
    <property type="entry name" value="MFS_dom"/>
</dbReference>
<dbReference type="EMBL" id="CAJVOS010000036">
    <property type="protein sequence ID" value="CAG8163210.1"/>
    <property type="molecule type" value="Genomic_DNA"/>
</dbReference>
<dbReference type="OrthoDB" id="5410178at2759"/>
<feature type="transmembrane region" description="Helical" evidence="5">
    <location>
        <begin position="239"/>
        <end position="258"/>
    </location>
</feature>
<sequence>MAPCTLACTGIGFSFVHGSFYYSNMQPISPESTVSTVSMEVKGSPLVLLHQHSLELTPDGKYVRWLRDHPKHPRNWSALRKSYDLTLVCLLDLFITASSTAGSAAAAQAEIEYNMNKTLATFIFVTIFLLGQVAGTILFPPWSEAFGRKNMYIFSSGLSAICCMIIGLVRPMSVIIVMRIISGLLSAIPYTIIGGSIEDMFNTRGRIWGMYCWTIASNIGLVLGPIISSYVVAELGWRWNFYIFAIIIAAVTGGLCVIRESRPALLLAHEVRKVSELTTMDSIPPPLNHDHIPDLHTFVRESLLRPAQLFFREPIIFLVAMMIAVSMSLIYIFTQALQPIFESMGFKETDASLMFIPIAIGTVLSAFTRILDEHILRRFREQGQPIKPEHKLAGLAIGGPVLALSLWWFAWTVPSAVHTSWVVPAISLVLVGYALTELDTTLYGYISDSYLSYSASATAAVAFVRALLSGTFPLFTDQMFDGLGNNVAMTVLAAVATVFCVVPPLFIIYGERIRQASKFARYSWDIQQELGKDEDDM</sequence>
<proteinExistence type="predicted"/>
<feature type="transmembrane region" description="Helical" evidence="5">
    <location>
        <begin position="208"/>
        <end position="233"/>
    </location>
</feature>
<comment type="subcellular location">
    <subcellularLocation>
        <location evidence="1">Membrane</location>
        <topology evidence="1">Multi-pass membrane protein</topology>
    </subcellularLocation>
</comment>